<feature type="binding site" evidence="10">
    <location>
        <begin position="275"/>
        <end position="279"/>
    </location>
    <ligand>
        <name>FAD</name>
        <dbReference type="ChEBI" id="CHEBI:57692"/>
    </ligand>
</feature>
<sequence length="346" mass="36471">MLFATRASVFRQAQYYLRPSNRQQQSALARLLSSLAVLEQREGKLQHGSLSAVTAAQKLGGSVTGLVAGSGIKGVAEEAAKVKGIDKVIMIENGSYDKGLPENYAPLLVENIKKEDFTHVFAGHSAFGKNLMPRVAALLDVQQVSDVTAIESEDTFVRPIYAGNAILTVQSSDKIKIITVRGTAFAAAEAEGGSAEIVEGVDPKVEIKTEWISEDLAKSDRPDLATASKVVSGGRGLKSKEQFDKIIPPLADALGAAIGASRAAVDSGFADNSLQVGQTGKNVAPQLYLCAGISGAIQHLAGMKDSKVIAAINKDADAPIFQVADVGLVGDLFDKVPELTEKLKQQ</sequence>
<keyword evidence="5 9" id="KW-0285">Flavoprotein</keyword>
<comment type="subunit">
    <text evidence="3 9">Heterodimer of an alpha and a beta subunit.</text>
</comment>
<dbReference type="InterPro" id="IPR033947">
    <property type="entry name" value="ETF_alpha_N"/>
</dbReference>
<dbReference type="GO" id="GO:0033539">
    <property type="term" value="P:fatty acid beta-oxidation using acyl-CoA dehydrogenase"/>
    <property type="evidence" value="ECO:0007669"/>
    <property type="project" value="TreeGrafter"/>
</dbReference>
<evidence type="ECO:0000313" key="12">
    <source>
        <dbReference type="EMBL" id="KAK0507591.1"/>
    </source>
</evidence>
<dbReference type="Proteomes" id="UP001166286">
    <property type="component" value="Unassembled WGS sequence"/>
</dbReference>
<dbReference type="FunFam" id="3.40.50.620:FF:000041">
    <property type="entry name" value="Electron transfer flavoprotein alpha subunit"/>
    <property type="match status" value="1"/>
</dbReference>
<keyword evidence="13" id="KW-1185">Reference proteome</keyword>
<dbReference type="InterPro" id="IPR029035">
    <property type="entry name" value="DHS-like_NAD/FAD-binding_dom"/>
</dbReference>
<dbReference type="EMBL" id="JAFEKC020000023">
    <property type="protein sequence ID" value="KAK0507591.1"/>
    <property type="molecule type" value="Genomic_DNA"/>
</dbReference>
<dbReference type="Pfam" id="PF00766">
    <property type="entry name" value="ETF_alpha"/>
    <property type="match status" value="1"/>
</dbReference>
<name>A0AA39QTI0_9LECA</name>
<dbReference type="Gene3D" id="3.40.50.1220">
    <property type="entry name" value="TPP-binding domain"/>
    <property type="match status" value="1"/>
</dbReference>
<dbReference type="PIRSF" id="PIRSF000089">
    <property type="entry name" value="Electra_flavoP_a"/>
    <property type="match status" value="1"/>
</dbReference>
<proteinExistence type="inferred from homology"/>
<dbReference type="AlphaFoldDB" id="A0AA39QTI0"/>
<dbReference type="CDD" id="cd01715">
    <property type="entry name" value="ETF_alpha"/>
    <property type="match status" value="1"/>
</dbReference>
<evidence type="ECO:0000256" key="3">
    <source>
        <dbReference type="ARBA" id="ARBA00011355"/>
    </source>
</evidence>
<keyword evidence="7 9" id="KW-0249">Electron transport</keyword>
<dbReference type="SMART" id="SM00893">
    <property type="entry name" value="ETF"/>
    <property type="match status" value="1"/>
</dbReference>
<dbReference type="InterPro" id="IPR001308">
    <property type="entry name" value="ETF_a/FixB"/>
</dbReference>
<accession>A0AA39QTI0</accession>
<evidence type="ECO:0000256" key="6">
    <source>
        <dbReference type="ARBA" id="ARBA00022827"/>
    </source>
</evidence>
<dbReference type="GO" id="GO:0050660">
    <property type="term" value="F:flavin adenine dinucleotide binding"/>
    <property type="evidence" value="ECO:0007669"/>
    <property type="project" value="InterPro"/>
</dbReference>
<evidence type="ECO:0000256" key="10">
    <source>
        <dbReference type="PIRSR" id="PIRSR000089-1"/>
    </source>
</evidence>
<dbReference type="InterPro" id="IPR014730">
    <property type="entry name" value="ETF_a/b_N"/>
</dbReference>
<dbReference type="FunFam" id="3.40.50.1220:FF:000001">
    <property type="entry name" value="Electron transfer flavoprotein, alpha subunit"/>
    <property type="match status" value="1"/>
</dbReference>
<evidence type="ECO:0000256" key="7">
    <source>
        <dbReference type="ARBA" id="ARBA00022982"/>
    </source>
</evidence>
<evidence type="ECO:0000256" key="9">
    <source>
        <dbReference type="PIRNR" id="PIRNR000089"/>
    </source>
</evidence>
<evidence type="ECO:0000256" key="5">
    <source>
        <dbReference type="ARBA" id="ARBA00022630"/>
    </source>
</evidence>
<dbReference type="GO" id="GO:0005759">
    <property type="term" value="C:mitochondrial matrix"/>
    <property type="evidence" value="ECO:0007669"/>
    <property type="project" value="UniProtKB-SubCell"/>
</dbReference>
<evidence type="ECO:0000259" key="11">
    <source>
        <dbReference type="SMART" id="SM00893"/>
    </source>
</evidence>
<dbReference type="Pfam" id="PF01012">
    <property type="entry name" value="ETF"/>
    <property type="match status" value="1"/>
</dbReference>
<organism evidence="12 13">
    <name type="scientific">Cladonia borealis</name>
    <dbReference type="NCBI Taxonomy" id="184061"/>
    <lineage>
        <taxon>Eukaryota</taxon>
        <taxon>Fungi</taxon>
        <taxon>Dikarya</taxon>
        <taxon>Ascomycota</taxon>
        <taxon>Pezizomycotina</taxon>
        <taxon>Lecanoromycetes</taxon>
        <taxon>OSLEUM clade</taxon>
        <taxon>Lecanoromycetidae</taxon>
        <taxon>Lecanorales</taxon>
        <taxon>Lecanorineae</taxon>
        <taxon>Cladoniaceae</taxon>
        <taxon>Cladonia</taxon>
    </lineage>
</organism>
<evidence type="ECO:0000256" key="4">
    <source>
        <dbReference type="ARBA" id="ARBA00022448"/>
    </source>
</evidence>
<evidence type="ECO:0000256" key="1">
    <source>
        <dbReference type="ARBA" id="ARBA00004305"/>
    </source>
</evidence>
<keyword evidence="6 9" id="KW-0274">FAD</keyword>
<dbReference type="PANTHER" id="PTHR43153:SF1">
    <property type="entry name" value="ELECTRON TRANSFER FLAVOPROTEIN SUBUNIT ALPHA, MITOCHONDRIAL"/>
    <property type="match status" value="1"/>
</dbReference>
<comment type="similarity">
    <text evidence="2 9">Belongs to the ETF alpha-subunit/FixB family.</text>
</comment>
<evidence type="ECO:0000256" key="8">
    <source>
        <dbReference type="ARBA" id="ARBA00025416"/>
    </source>
</evidence>
<keyword evidence="9" id="KW-0496">Mitochondrion</keyword>
<reference evidence="12" key="1">
    <citation type="submission" date="2023-03" db="EMBL/GenBank/DDBJ databases">
        <title>Complete genome of Cladonia borealis.</title>
        <authorList>
            <person name="Park H."/>
        </authorList>
    </citation>
    <scope>NUCLEOTIDE SEQUENCE</scope>
    <source>
        <strain evidence="12">ANT050790</strain>
    </source>
</reference>
<feature type="binding site" evidence="10">
    <location>
        <begin position="292"/>
        <end position="299"/>
    </location>
    <ligand>
        <name>FAD</name>
        <dbReference type="ChEBI" id="CHEBI:57692"/>
    </ligand>
</feature>
<gene>
    <name evidence="12" type="ORF">JMJ35_010114</name>
</gene>
<keyword evidence="4 9" id="KW-0813">Transport</keyword>
<feature type="binding site" evidence="10">
    <location>
        <position position="235"/>
    </location>
    <ligand>
        <name>FAD</name>
        <dbReference type="ChEBI" id="CHEBI:57692"/>
    </ligand>
</feature>
<dbReference type="SUPFAM" id="SSF52467">
    <property type="entry name" value="DHS-like NAD/FAD-binding domain"/>
    <property type="match status" value="1"/>
</dbReference>
<comment type="cofactor">
    <cofactor evidence="9 10">
        <name>FAD</name>
        <dbReference type="ChEBI" id="CHEBI:57692"/>
    </cofactor>
    <text evidence="9 10">Binds 1 FAD per dimer.</text>
</comment>
<dbReference type="PANTHER" id="PTHR43153">
    <property type="entry name" value="ELECTRON TRANSFER FLAVOPROTEIN ALPHA"/>
    <property type="match status" value="1"/>
</dbReference>
<feature type="binding site" evidence="10">
    <location>
        <position position="313"/>
    </location>
    <ligand>
        <name>FAD</name>
        <dbReference type="ChEBI" id="CHEBI:57692"/>
    </ligand>
</feature>
<evidence type="ECO:0000256" key="2">
    <source>
        <dbReference type="ARBA" id="ARBA00005817"/>
    </source>
</evidence>
<feature type="binding site" evidence="10">
    <location>
        <begin position="261"/>
        <end position="262"/>
    </location>
    <ligand>
        <name>FAD</name>
        <dbReference type="ChEBI" id="CHEBI:57692"/>
    </ligand>
</feature>
<dbReference type="InterPro" id="IPR014729">
    <property type="entry name" value="Rossmann-like_a/b/a_fold"/>
</dbReference>
<dbReference type="SUPFAM" id="SSF52402">
    <property type="entry name" value="Adenine nucleotide alpha hydrolases-like"/>
    <property type="match status" value="1"/>
</dbReference>
<feature type="domain" description="Electron transfer flavoprotein alpha/beta-subunit N-terminal" evidence="11">
    <location>
        <begin position="34"/>
        <end position="220"/>
    </location>
</feature>
<protein>
    <recommendedName>
        <fullName evidence="9">Probable electron transfer flavoprotein subunit alpha</fullName>
    </recommendedName>
</protein>
<dbReference type="InterPro" id="IPR014731">
    <property type="entry name" value="ETF_asu_C"/>
</dbReference>
<evidence type="ECO:0000313" key="13">
    <source>
        <dbReference type="Proteomes" id="UP001166286"/>
    </source>
</evidence>
<dbReference type="GO" id="GO:0009055">
    <property type="term" value="F:electron transfer activity"/>
    <property type="evidence" value="ECO:0007669"/>
    <property type="project" value="InterPro"/>
</dbReference>
<comment type="caution">
    <text evidence="12">The sequence shown here is derived from an EMBL/GenBank/DDBJ whole genome shotgun (WGS) entry which is preliminary data.</text>
</comment>
<dbReference type="Gene3D" id="3.40.50.620">
    <property type="entry name" value="HUPs"/>
    <property type="match status" value="1"/>
</dbReference>
<comment type="function">
    <text evidence="8 9">The electron transfer flavoprotein serves as a specific electron acceptor for several dehydrogenases, including five acyl-CoA dehydrogenases, glutaryl-CoA and sarcosine dehydrogenase. It transfers the electrons to the main mitochondrial respiratory chain via ETF-ubiquinone oxidoreductase (ETF dehydrogenase).</text>
</comment>
<comment type="subcellular location">
    <subcellularLocation>
        <location evidence="1 9">Mitochondrion matrix</location>
    </subcellularLocation>
</comment>